<accession>A0AAD5EF25</accession>
<feature type="active site" description="Charge relay system" evidence="13 14">
    <location>
        <position position="216"/>
    </location>
</feature>
<evidence type="ECO:0000256" key="10">
    <source>
        <dbReference type="ARBA" id="ARBA00023136"/>
    </source>
</evidence>
<dbReference type="SUPFAM" id="SSF49785">
    <property type="entry name" value="Galactose-binding domain-like"/>
    <property type="match status" value="1"/>
</dbReference>
<evidence type="ECO:0000256" key="14">
    <source>
        <dbReference type="PROSITE-ProRule" id="PRU01240"/>
    </source>
</evidence>
<evidence type="ECO:0000313" key="20">
    <source>
        <dbReference type="Proteomes" id="UP001206595"/>
    </source>
</evidence>
<keyword evidence="11" id="KW-0865">Zymogen</keyword>
<dbReference type="GO" id="GO:0005802">
    <property type="term" value="C:trans-Golgi network"/>
    <property type="evidence" value="ECO:0007669"/>
    <property type="project" value="TreeGrafter"/>
</dbReference>
<dbReference type="InterPro" id="IPR034182">
    <property type="entry name" value="Kexin/furin"/>
</dbReference>
<dbReference type="EMBL" id="MU620904">
    <property type="protein sequence ID" value="KAI8581756.1"/>
    <property type="molecule type" value="Genomic_DNA"/>
</dbReference>
<dbReference type="Pfam" id="PF00082">
    <property type="entry name" value="Peptidase_S8"/>
    <property type="match status" value="1"/>
</dbReference>
<feature type="region of interest" description="Disordered" evidence="15">
    <location>
        <begin position="648"/>
        <end position="724"/>
    </location>
</feature>
<dbReference type="Gene3D" id="3.40.50.200">
    <property type="entry name" value="Peptidase S8/S53 domain"/>
    <property type="match status" value="1"/>
</dbReference>
<protein>
    <recommendedName>
        <fullName evidence="18">P/Homo B domain-containing protein</fullName>
    </recommendedName>
</protein>
<evidence type="ECO:0000313" key="19">
    <source>
        <dbReference type="EMBL" id="KAI8581756.1"/>
    </source>
</evidence>
<keyword evidence="4 16" id="KW-0812">Transmembrane</keyword>
<dbReference type="AlphaFoldDB" id="A0AAD5EF25"/>
<evidence type="ECO:0000256" key="8">
    <source>
        <dbReference type="ARBA" id="ARBA00022837"/>
    </source>
</evidence>
<evidence type="ECO:0000256" key="12">
    <source>
        <dbReference type="ARBA" id="ARBA00023180"/>
    </source>
</evidence>
<reference evidence="19" key="1">
    <citation type="submission" date="2021-06" db="EMBL/GenBank/DDBJ databases">
        <authorList>
            <consortium name="DOE Joint Genome Institute"/>
            <person name="Mondo S.J."/>
            <person name="Amses K.R."/>
            <person name="Simmons D.R."/>
            <person name="Longcore J.E."/>
            <person name="Seto K."/>
            <person name="Alves G.H."/>
            <person name="Bonds A.E."/>
            <person name="Quandt C.A."/>
            <person name="Davis W.J."/>
            <person name="Chang Y."/>
            <person name="Letcher P.M."/>
            <person name="Powell M.J."/>
            <person name="Kuo A."/>
            <person name="Labutti K."/>
            <person name="Pangilinan J."/>
            <person name="Andreopoulos W."/>
            <person name="Tritt A."/>
            <person name="Riley R."/>
            <person name="Hundley H."/>
            <person name="Johnson J."/>
            <person name="Lipzen A."/>
            <person name="Barry K."/>
            <person name="Berbee M.L."/>
            <person name="Buchler N.E."/>
            <person name="Grigoriev I.V."/>
            <person name="Spatafora J.W."/>
            <person name="Stajich J.E."/>
            <person name="James T.Y."/>
        </authorList>
    </citation>
    <scope>NUCLEOTIDE SEQUENCE</scope>
    <source>
        <strain evidence="19">AG</strain>
    </source>
</reference>
<dbReference type="GO" id="GO:0007323">
    <property type="term" value="P:peptide pheromone maturation"/>
    <property type="evidence" value="ECO:0007669"/>
    <property type="project" value="UniProtKB-ARBA"/>
</dbReference>
<evidence type="ECO:0000256" key="5">
    <source>
        <dbReference type="ARBA" id="ARBA00022729"/>
    </source>
</evidence>
<keyword evidence="8" id="KW-0106">Calcium</keyword>
<evidence type="ECO:0000256" key="2">
    <source>
        <dbReference type="ARBA" id="ARBA00005325"/>
    </source>
</evidence>
<dbReference type="InterPro" id="IPR000209">
    <property type="entry name" value="Peptidase_S8/S53_dom"/>
</dbReference>
<comment type="subcellular location">
    <subcellularLocation>
        <location evidence="1">Membrane</location>
    </subcellularLocation>
</comment>
<feature type="active site" description="Charge relay system" evidence="13 14">
    <location>
        <position position="254"/>
    </location>
</feature>
<name>A0AAD5EF25_UMBRA</name>
<keyword evidence="3 14" id="KW-0645">Protease</keyword>
<dbReference type="PROSITE" id="PS51892">
    <property type="entry name" value="SUBTILASE"/>
    <property type="match status" value="1"/>
</dbReference>
<keyword evidence="6 14" id="KW-0378">Hydrolase</keyword>
<evidence type="ECO:0000256" key="15">
    <source>
        <dbReference type="SAM" id="MobiDB-lite"/>
    </source>
</evidence>
<dbReference type="Proteomes" id="UP001206595">
    <property type="component" value="Unassembled WGS sequence"/>
</dbReference>
<dbReference type="GO" id="GO:0016485">
    <property type="term" value="P:protein processing"/>
    <property type="evidence" value="ECO:0007669"/>
    <property type="project" value="TreeGrafter"/>
</dbReference>
<feature type="transmembrane region" description="Helical" evidence="16">
    <location>
        <begin position="738"/>
        <end position="758"/>
    </location>
</feature>
<dbReference type="PANTHER" id="PTHR42884:SF14">
    <property type="entry name" value="NEUROENDOCRINE CONVERTASE 1"/>
    <property type="match status" value="1"/>
</dbReference>
<feature type="signal peptide" evidence="17">
    <location>
        <begin position="1"/>
        <end position="19"/>
    </location>
</feature>
<dbReference type="InterPro" id="IPR022398">
    <property type="entry name" value="Peptidase_S8_His-AS"/>
</dbReference>
<evidence type="ECO:0000256" key="6">
    <source>
        <dbReference type="ARBA" id="ARBA00022801"/>
    </source>
</evidence>
<feature type="active site" description="Charge relay system" evidence="13 14">
    <location>
        <position position="426"/>
    </location>
</feature>
<evidence type="ECO:0000256" key="1">
    <source>
        <dbReference type="ARBA" id="ARBA00004370"/>
    </source>
</evidence>
<dbReference type="FunFam" id="2.60.120.260:FF:000026">
    <property type="entry name" value="proprotein convertase subtilisin/kexin type 7"/>
    <property type="match status" value="1"/>
</dbReference>
<dbReference type="PROSITE" id="PS51829">
    <property type="entry name" value="P_HOMO_B"/>
    <property type="match status" value="1"/>
</dbReference>
<feature type="chain" id="PRO_5042194072" description="P/Homo B domain-containing protein" evidence="17">
    <location>
        <begin position="20"/>
        <end position="826"/>
    </location>
</feature>
<evidence type="ECO:0000256" key="7">
    <source>
        <dbReference type="ARBA" id="ARBA00022825"/>
    </source>
</evidence>
<keyword evidence="5 17" id="KW-0732">Signal</keyword>
<proteinExistence type="inferred from homology"/>
<evidence type="ECO:0000256" key="9">
    <source>
        <dbReference type="ARBA" id="ARBA00022989"/>
    </source>
</evidence>
<feature type="compositionally biased region" description="Acidic residues" evidence="15">
    <location>
        <begin position="780"/>
        <end position="800"/>
    </location>
</feature>
<evidence type="ECO:0000256" key="4">
    <source>
        <dbReference type="ARBA" id="ARBA00022692"/>
    </source>
</evidence>
<feature type="domain" description="P/Homo B" evidence="18">
    <location>
        <begin position="502"/>
        <end position="644"/>
    </location>
</feature>
<evidence type="ECO:0000259" key="18">
    <source>
        <dbReference type="PROSITE" id="PS51829"/>
    </source>
</evidence>
<dbReference type="PRINTS" id="PR00723">
    <property type="entry name" value="SUBTILISIN"/>
</dbReference>
<feature type="region of interest" description="Disordered" evidence="15">
    <location>
        <begin position="766"/>
        <end position="826"/>
    </location>
</feature>
<evidence type="ECO:0000256" key="17">
    <source>
        <dbReference type="SAM" id="SignalP"/>
    </source>
</evidence>
<evidence type="ECO:0000256" key="16">
    <source>
        <dbReference type="SAM" id="Phobius"/>
    </source>
</evidence>
<dbReference type="GeneID" id="75912694"/>
<comment type="caution">
    <text evidence="19">The sequence shown here is derived from an EMBL/GenBank/DDBJ whole genome shotgun (WGS) entry which is preliminary data.</text>
</comment>
<dbReference type="FunFam" id="3.40.50.200:FF:000005">
    <property type="entry name" value="Proprotein convertase subtilisin/kexin type 7"/>
    <property type="match status" value="1"/>
</dbReference>
<keyword evidence="12" id="KW-0325">Glycoprotein</keyword>
<keyword evidence="7 14" id="KW-0720">Serine protease</keyword>
<dbReference type="PROSITE" id="PS00137">
    <property type="entry name" value="SUBTILASE_HIS"/>
    <property type="match status" value="1"/>
</dbReference>
<dbReference type="InterPro" id="IPR036852">
    <property type="entry name" value="Peptidase_S8/S53_dom_sf"/>
</dbReference>
<keyword evidence="10 16" id="KW-0472">Membrane</keyword>
<dbReference type="GO" id="GO:0000139">
    <property type="term" value="C:Golgi membrane"/>
    <property type="evidence" value="ECO:0007669"/>
    <property type="project" value="TreeGrafter"/>
</dbReference>
<dbReference type="InterPro" id="IPR015500">
    <property type="entry name" value="Peptidase_S8_subtilisin-rel"/>
</dbReference>
<feature type="compositionally biased region" description="Low complexity" evidence="15">
    <location>
        <begin position="654"/>
        <end position="699"/>
    </location>
</feature>
<dbReference type="PROSITE" id="PS00138">
    <property type="entry name" value="SUBTILASE_SER"/>
    <property type="match status" value="1"/>
</dbReference>
<reference evidence="19" key="2">
    <citation type="journal article" date="2022" name="Proc. Natl. Acad. Sci. U.S.A.">
        <title>Diploid-dominant life cycles characterize the early evolution of Fungi.</title>
        <authorList>
            <person name="Amses K.R."/>
            <person name="Simmons D.R."/>
            <person name="Longcore J.E."/>
            <person name="Mondo S.J."/>
            <person name="Seto K."/>
            <person name="Jeronimo G.H."/>
            <person name="Bonds A.E."/>
            <person name="Quandt C.A."/>
            <person name="Davis W.J."/>
            <person name="Chang Y."/>
            <person name="Federici B.A."/>
            <person name="Kuo A."/>
            <person name="LaButti K."/>
            <person name="Pangilinan J."/>
            <person name="Andreopoulos W."/>
            <person name="Tritt A."/>
            <person name="Riley R."/>
            <person name="Hundley H."/>
            <person name="Johnson J."/>
            <person name="Lipzen A."/>
            <person name="Barry K."/>
            <person name="Lang B.F."/>
            <person name="Cuomo C.A."/>
            <person name="Buchler N.E."/>
            <person name="Grigoriev I.V."/>
            <person name="Spatafora J.W."/>
            <person name="Stajich J.E."/>
            <person name="James T.Y."/>
        </authorList>
    </citation>
    <scope>NUCLEOTIDE SEQUENCE</scope>
    <source>
        <strain evidence="19">AG</strain>
    </source>
</reference>
<evidence type="ECO:0000256" key="3">
    <source>
        <dbReference type="ARBA" id="ARBA00022670"/>
    </source>
</evidence>
<dbReference type="SUPFAM" id="SSF52743">
    <property type="entry name" value="Subtilisin-like"/>
    <property type="match status" value="1"/>
</dbReference>
<keyword evidence="9 16" id="KW-1133">Transmembrane helix</keyword>
<evidence type="ECO:0000256" key="11">
    <source>
        <dbReference type="ARBA" id="ARBA00023145"/>
    </source>
</evidence>
<evidence type="ECO:0000256" key="13">
    <source>
        <dbReference type="PIRSR" id="PIRSR615500-1"/>
    </source>
</evidence>
<dbReference type="InterPro" id="IPR023828">
    <property type="entry name" value="Peptidase_S8_Ser-AS"/>
</dbReference>
<dbReference type="GO" id="GO:0004252">
    <property type="term" value="F:serine-type endopeptidase activity"/>
    <property type="evidence" value="ECO:0007669"/>
    <property type="project" value="UniProtKB-UniRule"/>
</dbReference>
<keyword evidence="20" id="KW-1185">Reference proteome</keyword>
<dbReference type="Gene3D" id="2.60.120.260">
    <property type="entry name" value="Galactose-binding domain-like"/>
    <property type="match status" value="1"/>
</dbReference>
<dbReference type="CDD" id="cd04059">
    <property type="entry name" value="Peptidases_S8_Protein_convertases_Kexins_Furin-like"/>
    <property type="match status" value="1"/>
</dbReference>
<organism evidence="19 20">
    <name type="scientific">Umbelopsis ramanniana AG</name>
    <dbReference type="NCBI Taxonomy" id="1314678"/>
    <lineage>
        <taxon>Eukaryota</taxon>
        <taxon>Fungi</taxon>
        <taxon>Fungi incertae sedis</taxon>
        <taxon>Mucoromycota</taxon>
        <taxon>Mucoromycotina</taxon>
        <taxon>Umbelopsidomycetes</taxon>
        <taxon>Umbelopsidales</taxon>
        <taxon>Umbelopsidaceae</taxon>
        <taxon>Umbelopsis</taxon>
    </lineage>
</organism>
<dbReference type="InterPro" id="IPR008979">
    <property type="entry name" value="Galactose-bd-like_sf"/>
</dbReference>
<gene>
    <name evidence="19" type="ORF">K450DRAFT_230978</name>
</gene>
<dbReference type="InterPro" id="IPR002884">
    <property type="entry name" value="P_dom"/>
</dbReference>
<dbReference type="PANTHER" id="PTHR42884">
    <property type="entry name" value="PROPROTEIN CONVERTASE SUBTILISIN/KEXIN-RELATED"/>
    <property type="match status" value="1"/>
</dbReference>
<dbReference type="RefSeq" id="XP_051446760.1">
    <property type="nucleotide sequence ID" value="XM_051587349.1"/>
</dbReference>
<sequence length="826" mass="90224">MVRISLIAILAVGLQLSAASQPVPRNYAERLYYTLHSPSEDFEAAKHTAQLLNARFEGYVGELKNHFLISVDRPSISARSEVDEHDHTLTAFKALKAQKLDKRGDVSVRAISSIEKQVPRRKLVKRAPIETYEERQDPPVSENADEEQKANGKKITWWLDEPGAYLAMKKELGIKDVGFDNQWHLVNREQQGNDLNITGVWKQGITGEGVVVVLLDDGLDYESDDLKDNFYAEGSYDFNDHTPLPKPRLIDDNHGTRCAGEIAAVKNEVCGMGVAYNAKVAGVRILSAEISDADEAEALNYKYQENDIYSCSWGPPDNGEVVDAPKGLVYDAIVNGINNGRNGNGSIFVFASGNGGSYDDNCNFDGYTNSMYTITVGAVDRLGKHPYYSERCSAQLVVTYSSGSASRIYTTDVGKQSCTDGHGGTSAAAPLAAGVFALVLSIRPDLSWRDMQYLCVKTAVQVALDDDDWTTLPSGRKFNHRFGYGSLDAYRIVEEAKTHVNLRPQTHLAIPHLTKKPQPIPDLTGQDDHSKAFISTINVTPEMAKGVGLSRLEHVTIGVDIQHERRGDLEILLESPHNVTSQLAARRRFDTSTDGFGNWTFMTVKHWDEDPIGDWTLRVIDAYNPEQTGSVVHWTLNLWGEVAEDFDPNAQPIETPVETSSTVEEPVETTTASSEIETASASPSDSTSSSPIESGTSTPAADPIQTPGAEHADEELEVSPVGNGTNVPEHIVSSGSTIAYIAVGSALILAAAGIAYVAKRKSWADKGYKEPPMSNRTEGYEFDLFADDDDSEAEEDNEDDTGSHATSPMLGRDKGKGKMVASEPED</sequence>
<dbReference type="Pfam" id="PF01483">
    <property type="entry name" value="P_proprotein"/>
    <property type="match status" value="1"/>
</dbReference>
<comment type="similarity">
    <text evidence="2">Belongs to the peptidase S8 family. Furin subfamily.</text>
</comment>